<evidence type="ECO:0000313" key="10">
    <source>
        <dbReference type="EMBL" id="OMC32735.1"/>
    </source>
</evidence>
<dbReference type="SUPFAM" id="SSF52540">
    <property type="entry name" value="P-loop containing nucleoside triphosphate hydrolases"/>
    <property type="match status" value="1"/>
</dbReference>
<evidence type="ECO:0000259" key="9">
    <source>
        <dbReference type="PROSITE" id="PS51722"/>
    </source>
</evidence>
<dbReference type="GO" id="GO:0005737">
    <property type="term" value="C:cytoplasm"/>
    <property type="evidence" value="ECO:0007669"/>
    <property type="project" value="UniProtKB-SubCell"/>
</dbReference>
<dbReference type="PANTHER" id="PTHR43556:SF2">
    <property type="entry name" value="PEPTIDE CHAIN RELEASE FACTOR RF3"/>
    <property type="match status" value="1"/>
</dbReference>
<dbReference type="GO" id="GO:0005525">
    <property type="term" value="F:GTP binding"/>
    <property type="evidence" value="ECO:0007669"/>
    <property type="project" value="UniProtKB-UniRule"/>
</dbReference>
<dbReference type="InterPro" id="IPR041732">
    <property type="entry name" value="RF3_GTP-bd"/>
</dbReference>
<dbReference type="Proteomes" id="UP000187001">
    <property type="component" value="Unassembled WGS sequence"/>
</dbReference>
<dbReference type="SUPFAM" id="SSF54980">
    <property type="entry name" value="EF-G C-terminal domain-like"/>
    <property type="match status" value="1"/>
</dbReference>
<evidence type="ECO:0000256" key="8">
    <source>
        <dbReference type="NCBIfam" id="TIGR00503"/>
    </source>
</evidence>
<evidence type="ECO:0000313" key="11">
    <source>
        <dbReference type="Proteomes" id="UP000187001"/>
    </source>
</evidence>
<feature type="domain" description="Tr-type G" evidence="9">
    <location>
        <begin position="24"/>
        <end position="290"/>
    </location>
</feature>
<evidence type="ECO:0000256" key="7">
    <source>
        <dbReference type="HAMAP-Rule" id="MF_00072"/>
    </source>
</evidence>
<dbReference type="PANTHER" id="PTHR43556">
    <property type="entry name" value="PEPTIDE CHAIN RELEASE FACTOR RF3"/>
    <property type="match status" value="1"/>
</dbReference>
<sequence>MTDNALATPATTTAQAAKIAAEAARRRTFAVISHPDAGKSTLTEALALHARVINEAGAIHGKAGRKSTVSDWMEMEKARGISITSTALQFPYRDCVINLLDTPGHADFSEDTYRVLTAVDCAVMLIDAAKGLEPQTLKLFQVCKHRGIPIITVINKWDRPGRHALELMDEIHERIGLRTTPLTWPVGIAGDFKGVMDRRAEKFIRFTRTAGGATAAPEEHIAAADAHAAAGDDWDTAVEESELLSADGSDYDRETFLSGESSPVLFTSAALNFGVNQLLDVLVELAPSPSGSLDVDGNRRTVDSPFSAFVFKVQAGMDTSHRDRIAYARVVSGTFERGDVLTHAATGKPFVTKYAQSVFGQQRSTLDDAWPGDVIGLANAAVLRPGDTLYRDIPVVYPPIPSFSPEHFAVARGTDPSKHKQFRKGIEQLEQEGVVQVLRSDKRGEQAPVFAAVGPMQFEVAAHRMAIELSAPISLENLPYQVARVVSPEDAEFVNKQVSCEVLTRTDGVMLVLFSTPWRLEGFQRDNPDIKLGSLVAAEG</sequence>
<proteinExistence type="inferred from homology"/>
<dbReference type="Pfam" id="PF22042">
    <property type="entry name" value="EF-G_D2"/>
    <property type="match status" value="1"/>
</dbReference>
<dbReference type="CDD" id="cd04169">
    <property type="entry name" value="RF3"/>
    <property type="match status" value="1"/>
</dbReference>
<dbReference type="InterPro" id="IPR038467">
    <property type="entry name" value="RF3_dom_3_sf"/>
</dbReference>
<dbReference type="PROSITE" id="PS00301">
    <property type="entry name" value="G_TR_1"/>
    <property type="match status" value="1"/>
</dbReference>
<comment type="subcellular location">
    <subcellularLocation>
        <location evidence="1 7">Cytoplasm</location>
    </subcellularLocation>
</comment>
<dbReference type="InterPro" id="IPR035647">
    <property type="entry name" value="EFG_III/V"/>
</dbReference>
<dbReference type="Gene3D" id="3.40.50.300">
    <property type="entry name" value="P-loop containing nucleotide triphosphate hydrolases"/>
    <property type="match status" value="1"/>
</dbReference>
<gene>
    <name evidence="7" type="primary">prfC</name>
    <name evidence="10" type="ORF">A5742_15380</name>
</gene>
<dbReference type="FunFam" id="3.40.50.300:FF:000542">
    <property type="entry name" value="Peptide chain release factor 3"/>
    <property type="match status" value="1"/>
</dbReference>
<evidence type="ECO:0000256" key="3">
    <source>
        <dbReference type="ARBA" id="ARBA00022490"/>
    </source>
</evidence>
<dbReference type="GO" id="GO:0006449">
    <property type="term" value="P:regulation of translational termination"/>
    <property type="evidence" value="ECO:0007669"/>
    <property type="project" value="UniProtKB-UniRule"/>
</dbReference>
<dbReference type="Gene3D" id="2.40.30.10">
    <property type="entry name" value="Translation factors"/>
    <property type="match status" value="1"/>
</dbReference>
<dbReference type="InterPro" id="IPR000795">
    <property type="entry name" value="T_Tr_GTP-bd_dom"/>
</dbReference>
<dbReference type="SUPFAM" id="SSF50447">
    <property type="entry name" value="Translation proteins"/>
    <property type="match status" value="1"/>
</dbReference>
<dbReference type="AlphaFoldDB" id="A0ABD6QBY5"/>
<dbReference type="GO" id="GO:0016149">
    <property type="term" value="F:translation release factor activity, codon specific"/>
    <property type="evidence" value="ECO:0007669"/>
    <property type="project" value="UniProtKB-UniRule"/>
</dbReference>
<dbReference type="InterPro" id="IPR005225">
    <property type="entry name" value="Small_GTP-bd"/>
</dbReference>
<dbReference type="Pfam" id="PF16658">
    <property type="entry name" value="RF3_C"/>
    <property type="match status" value="1"/>
</dbReference>
<comment type="function">
    <text evidence="7">Increases the formation of ribosomal termination complexes and stimulates activities of RF-1 and RF-2. It binds guanine nucleotides and has strong preference for UGA stop codons. It may interact directly with the ribosome. The stimulation of RF-1 and RF-2 is significantly reduced by GTP and GDP, but not by GMP.</text>
</comment>
<dbReference type="InterPro" id="IPR053905">
    <property type="entry name" value="EF-G-like_DII"/>
</dbReference>
<dbReference type="EMBL" id="MBER01000184">
    <property type="protein sequence ID" value="OMC32735.1"/>
    <property type="molecule type" value="Genomic_DNA"/>
</dbReference>
<comment type="caution">
    <text evidence="7">Lacks conserved residue(s) required for the propagation of feature annotation.</text>
</comment>
<comment type="similarity">
    <text evidence="2 7">Belongs to the TRAFAC class translation factor GTPase superfamily. Classic translation factor GTPase family. PrfC subfamily.</text>
</comment>
<dbReference type="NCBIfam" id="NF001964">
    <property type="entry name" value="PRK00741.1"/>
    <property type="match status" value="1"/>
</dbReference>
<feature type="binding site" evidence="7">
    <location>
        <begin position="101"/>
        <end position="105"/>
    </location>
    <ligand>
        <name>GTP</name>
        <dbReference type="ChEBI" id="CHEBI:37565"/>
    </ligand>
</feature>
<name>A0ABD6QBY5_MYCFO</name>
<evidence type="ECO:0000256" key="4">
    <source>
        <dbReference type="ARBA" id="ARBA00022741"/>
    </source>
</evidence>
<evidence type="ECO:0000256" key="6">
    <source>
        <dbReference type="ARBA" id="ARBA00023134"/>
    </source>
</evidence>
<dbReference type="HAMAP" id="MF_00072">
    <property type="entry name" value="Rel_fac_3"/>
    <property type="match status" value="1"/>
</dbReference>
<keyword evidence="3 7" id="KW-0963">Cytoplasm</keyword>
<keyword evidence="6 7" id="KW-0342">GTP-binding</keyword>
<protein>
    <recommendedName>
        <fullName evidence="7 8">Peptide chain release factor 3</fullName>
        <shortName evidence="7">RF-3</shortName>
    </recommendedName>
</protein>
<dbReference type="PRINTS" id="PR00315">
    <property type="entry name" value="ELONGATNFCT"/>
</dbReference>
<keyword evidence="4 7" id="KW-0547">Nucleotide-binding</keyword>
<evidence type="ECO:0000256" key="2">
    <source>
        <dbReference type="ARBA" id="ARBA00009978"/>
    </source>
</evidence>
<accession>A0ABD6QBY5</accession>
<dbReference type="Gene3D" id="3.30.70.3280">
    <property type="entry name" value="Peptide chain release factor 3, domain III"/>
    <property type="match status" value="1"/>
</dbReference>
<keyword evidence="5 7" id="KW-0648">Protein biosynthesis</keyword>
<dbReference type="InterPro" id="IPR004548">
    <property type="entry name" value="PrfC"/>
</dbReference>
<dbReference type="NCBIfam" id="TIGR00503">
    <property type="entry name" value="prfC"/>
    <property type="match status" value="1"/>
</dbReference>
<dbReference type="InterPro" id="IPR027417">
    <property type="entry name" value="P-loop_NTPase"/>
</dbReference>
<comment type="caution">
    <text evidence="10">The sequence shown here is derived from an EMBL/GenBank/DDBJ whole genome shotgun (WGS) entry which is preliminary data.</text>
</comment>
<dbReference type="InterPro" id="IPR009000">
    <property type="entry name" value="Transl_B-barrel_sf"/>
</dbReference>
<dbReference type="InterPro" id="IPR032090">
    <property type="entry name" value="RF3_C"/>
</dbReference>
<reference evidence="10 11" key="1">
    <citation type="submission" date="2016-07" db="EMBL/GenBank/DDBJ databases">
        <authorList>
            <person name="Sutton G."/>
            <person name="Brinkac L."/>
            <person name="Sanka R."/>
            <person name="Adams M."/>
            <person name="Lau E."/>
            <person name="Kumar A."/>
            <person name="Macaden R."/>
        </authorList>
    </citation>
    <scope>NUCLEOTIDE SEQUENCE [LARGE SCALE GENOMIC DNA]</scope>
    <source>
        <strain evidence="10 11">GA-0871</strain>
    </source>
</reference>
<dbReference type="PROSITE" id="PS51722">
    <property type="entry name" value="G_TR_2"/>
    <property type="match status" value="1"/>
</dbReference>
<dbReference type="NCBIfam" id="TIGR00231">
    <property type="entry name" value="small_GTP"/>
    <property type="match status" value="1"/>
</dbReference>
<dbReference type="InterPro" id="IPR031157">
    <property type="entry name" value="G_TR_CS"/>
</dbReference>
<dbReference type="Pfam" id="PF00009">
    <property type="entry name" value="GTP_EFTU"/>
    <property type="match status" value="1"/>
</dbReference>
<dbReference type="RefSeq" id="WP_076208225.1">
    <property type="nucleotide sequence ID" value="NZ_MBER01000184.1"/>
</dbReference>
<evidence type="ECO:0000256" key="5">
    <source>
        <dbReference type="ARBA" id="ARBA00022917"/>
    </source>
</evidence>
<organism evidence="10 11">
    <name type="scientific">Mycolicibacterium fortuitum</name>
    <name type="common">Mycobacterium fortuitum</name>
    <dbReference type="NCBI Taxonomy" id="1766"/>
    <lineage>
        <taxon>Bacteria</taxon>
        <taxon>Bacillati</taxon>
        <taxon>Actinomycetota</taxon>
        <taxon>Actinomycetes</taxon>
        <taxon>Mycobacteriales</taxon>
        <taxon>Mycobacteriaceae</taxon>
        <taxon>Mycolicibacterium</taxon>
    </lineage>
</organism>
<evidence type="ECO:0000256" key="1">
    <source>
        <dbReference type="ARBA" id="ARBA00004496"/>
    </source>
</evidence>